<feature type="transmembrane region" description="Helical" evidence="6">
    <location>
        <begin position="317"/>
        <end position="340"/>
    </location>
</feature>
<dbReference type="InterPro" id="IPR011701">
    <property type="entry name" value="MFS"/>
</dbReference>
<keyword evidence="4 6" id="KW-1133">Transmembrane helix</keyword>
<evidence type="ECO:0000259" key="7">
    <source>
        <dbReference type="PROSITE" id="PS50850"/>
    </source>
</evidence>
<dbReference type="EMBL" id="CP080096">
    <property type="protein sequence ID" value="QYD73893.1"/>
    <property type="molecule type" value="Genomic_DNA"/>
</dbReference>
<organism evidence="8 9">
    <name type="scientific">Paraburkholderia edwinii</name>
    <dbReference type="NCBI Taxonomy" id="2861782"/>
    <lineage>
        <taxon>Bacteria</taxon>
        <taxon>Pseudomonadati</taxon>
        <taxon>Pseudomonadota</taxon>
        <taxon>Betaproteobacteria</taxon>
        <taxon>Burkholderiales</taxon>
        <taxon>Burkholderiaceae</taxon>
        <taxon>Paraburkholderia</taxon>
    </lineage>
</organism>
<evidence type="ECO:0000256" key="1">
    <source>
        <dbReference type="ARBA" id="ARBA00004651"/>
    </source>
</evidence>
<feature type="domain" description="Major facilitator superfamily (MFS) profile" evidence="7">
    <location>
        <begin position="1"/>
        <end position="407"/>
    </location>
</feature>
<dbReference type="SUPFAM" id="SSF103473">
    <property type="entry name" value="MFS general substrate transporter"/>
    <property type="match status" value="1"/>
</dbReference>
<dbReference type="Proteomes" id="UP000826462">
    <property type="component" value="Chromosome 2"/>
</dbReference>
<dbReference type="CDD" id="cd17319">
    <property type="entry name" value="MFS_ExuT_GudP_like"/>
    <property type="match status" value="1"/>
</dbReference>
<evidence type="ECO:0000256" key="5">
    <source>
        <dbReference type="ARBA" id="ARBA00023136"/>
    </source>
</evidence>
<evidence type="ECO:0000313" key="9">
    <source>
        <dbReference type="Proteomes" id="UP000826462"/>
    </source>
</evidence>
<accession>A0ABX8UXX6</accession>
<sequence>MLFLFSLTTINYLDRVVLSVAAKPIAAEFHLSPVSLGYLFSSFVWTYTVFLIPMGQFVDRFGTRRVAAFGIGIWSLATVLTGAAGAFGPLLASRLAMGAGEASSNPVCAKTVRQWIPARERGVANAIFNAGSFAGPAFCLALIGFLIAAFGWRWAFVISGAIGFVWLVLWLALFNTPERTHWLSQAEREMILRERNNGAPAQAEGEPDGLMRLLRSRTLWGIALTEGCNIYAQYLFLTWLPSYLQMTRHLSVTNSGWLSGVPYGGAVVLAVLAGFLSDRYVKRAGVMSGRRRHAIAVSMMCGAAILLVPLATSFVALVAVLTVSLSGIAATNATNFSLLSDMLPNQRDIAKAMGFVIVGGNVFGLLAPIVTGYVIANTGGFDWAFAIAGVLLLTGIVITLTMTHQPIVARGSVALRPARS</sequence>
<dbReference type="InterPro" id="IPR036259">
    <property type="entry name" value="MFS_trans_sf"/>
</dbReference>
<keyword evidence="3 6" id="KW-0812">Transmembrane</keyword>
<proteinExistence type="predicted"/>
<dbReference type="InterPro" id="IPR050382">
    <property type="entry name" value="MFS_Na/Anion_cotransporter"/>
</dbReference>
<dbReference type="InterPro" id="IPR020846">
    <property type="entry name" value="MFS_dom"/>
</dbReference>
<dbReference type="InterPro" id="IPR000849">
    <property type="entry name" value="Sugar_P_transporter"/>
</dbReference>
<feature type="transmembrane region" description="Helical" evidence="6">
    <location>
        <begin position="38"/>
        <end position="58"/>
    </location>
</feature>
<comment type="subcellular location">
    <subcellularLocation>
        <location evidence="1">Cell membrane</location>
        <topology evidence="1">Multi-pass membrane protein</topology>
    </subcellularLocation>
</comment>
<feature type="transmembrane region" description="Helical" evidence="6">
    <location>
        <begin position="219"/>
        <end position="240"/>
    </location>
</feature>
<feature type="transmembrane region" description="Helical" evidence="6">
    <location>
        <begin position="381"/>
        <end position="402"/>
    </location>
</feature>
<feature type="transmembrane region" description="Helical" evidence="6">
    <location>
        <begin position="154"/>
        <end position="174"/>
    </location>
</feature>
<evidence type="ECO:0000313" key="8">
    <source>
        <dbReference type="EMBL" id="QYD73893.1"/>
    </source>
</evidence>
<keyword evidence="5 6" id="KW-0472">Membrane</keyword>
<dbReference type="Gene3D" id="1.20.1250.20">
    <property type="entry name" value="MFS general substrate transporter like domains"/>
    <property type="match status" value="2"/>
</dbReference>
<dbReference type="PIRSF" id="PIRSF002808">
    <property type="entry name" value="Hexose_phosphate_transp"/>
    <property type="match status" value="1"/>
</dbReference>
<reference evidence="8 9" key="1">
    <citation type="submission" date="2021-07" db="EMBL/GenBank/DDBJ databases">
        <title>Paraburkholderia edwinii protects Aspergillus sp. from phenazines by acting as a toxin sponge.</title>
        <authorList>
            <person name="Dahlstrom K.M."/>
            <person name="Newman D.K."/>
        </authorList>
    </citation>
    <scope>NUCLEOTIDE SEQUENCE [LARGE SCALE GENOMIC DNA]</scope>
    <source>
        <strain evidence="8 9">Pe01</strain>
    </source>
</reference>
<protein>
    <submittedName>
        <fullName evidence="8">MFS transporter</fullName>
    </submittedName>
</protein>
<evidence type="ECO:0000256" key="6">
    <source>
        <dbReference type="SAM" id="Phobius"/>
    </source>
</evidence>
<keyword evidence="9" id="KW-1185">Reference proteome</keyword>
<dbReference type="PROSITE" id="PS50850">
    <property type="entry name" value="MFS"/>
    <property type="match status" value="1"/>
</dbReference>
<feature type="transmembrane region" description="Helical" evidence="6">
    <location>
        <begin position="123"/>
        <end position="148"/>
    </location>
</feature>
<evidence type="ECO:0000256" key="2">
    <source>
        <dbReference type="ARBA" id="ARBA00022475"/>
    </source>
</evidence>
<evidence type="ECO:0000256" key="3">
    <source>
        <dbReference type="ARBA" id="ARBA00022692"/>
    </source>
</evidence>
<dbReference type="Pfam" id="PF07690">
    <property type="entry name" value="MFS_1"/>
    <property type="match status" value="1"/>
</dbReference>
<feature type="transmembrane region" description="Helical" evidence="6">
    <location>
        <begin position="352"/>
        <end position="375"/>
    </location>
</feature>
<feature type="transmembrane region" description="Helical" evidence="6">
    <location>
        <begin position="293"/>
        <end position="311"/>
    </location>
</feature>
<gene>
    <name evidence="8" type="ORF">KZJ38_31895</name>
</gene>
<feature type="transmembrane region" description="Helical" evidence="6">
    <location>
        <begin position="260"/>
        <end position="281"/>
    </location>
</feature>
<dbReference type="PANTHER" id="PTHR11662">
    <property type="entry name" value="SOLUTE CARRIER FAMILY 17"/>
    <property type="match status" value="1"/>
</dbReference>
<name>A0ABX8UXX6_9BURK</name>
<evidence type="ECO:0000256" key="4">
    <source>
        <dbReference type="ARBA" id="ARBA00022989"/>
    </source>
</evidence>
<keyword evidence="2" id="KW-1003">Cell membrane</keyword>
<dbReference type="PANTHER" id="PTHR11662:SF399">
    <property type="entry name" value="FI19708P1-RELATED"/>
    <property type="match status" value="1"/>
</dbReference>